<evidence type="ECO:0000313" key="1">
    <source>
        <dbReference type="EMBL" id="RFU38925.1"/>
    </source>
</evidence>
<accession>A0A372JFX4</accession>
<dbReference type="OrthoDB" id="3831424at2"/>
<dbReference type="AlphaFoldDB" id="A0A372JFX4"/>
<comment type="caution">
    <text evidence="1">The sequence shown here is derived from an EMBL/GenBank/DDBJ whole genome shotgun (WGS) entry which is preliminary data.</text>
</comment>
<reference evidence="1 2" key="1">
    <citation type="submission" date="2018-08" db="EMBL/GenBank/DDBJ databases">
        <title>Actinomadura jelena sp. nov., a novel Actinomycete isolated from soil in Chad.</title>
        <authorList>
            <person name="Shi L."/>
        </authorList>
    </citation>
    <scope>NUCLEOTIDE SEQUENCE [LARGE SCALE GENOMIC DNA]</scope>
    <source>
        <strain evidence="1 2">NEAU-G17</strain>
    </source>
</reference>
<sequence length="336" mass="36272">MWERTRARLNEDRHGFGLAAAALYPDVPKVAGTTLLARPGWIPDAPVPLEDVRTRWEPAPEPPAVTAPTLGLPDGFVSYADAMAALAPPRVFEDRPSYRLLSVDGADLAFGPARYFDGVNVGEAVAHELAAAVPGLPVRTSVGDPTDLARRPALVAITTLTVTASGRYVLHWRDPAKVAHAGGLHQVMPVGVFQPLTGRGGPGADLDPWSTMVREYAEELLGAPEEYPDGFEQESWPFHRRMTEARRDGRLRASYLGLGVDPLTLAVDLLTAVVLEDEAFDELFGARLVAENAEGRVRLADFDGSVPEPVQPAGAAALRLAWRHRRALGVTPRRAP</sequence>
<dbReference type="RefSeq" id="WP_117359705.1">
    <property type="nucleotide sequence ID" value="NZ_QURH01000649.1"/>
</dbReference>
<evidence type="ECO:0000313" key="2">
    <source>
        <dbReference type="Proteomes" id="UP000261811"/>
    </source>
</evidence>
<dbReference type="EMBL" id="QURH01000649">
    <property type="protein sequence ID" value="RFU38925.1"/>
    <property type="molecule type" value="Genomic_DNA"/>
</dbReference>
<keyword evidence="2" id="KW-1185">Reference proteome</keyword>
<name>A0A372JFX4_9ACTN</name>
<dbReference type="Proteomes" id="UP000261811">
    <property type="component" value="Unassembled WGS sequence"/>
</dbReference>
<protein>
    <submittedName>
        <fullName evidence="1">Transcriptional regulator</fullName>
    </submittedName>
</protein>
<gene>
    <name evidence="1" type="ORF">DZF91_25120</name>
</gene>
<organism evidence="1 2">
    <name type="scientific">Actinomadura logoneensis</name>
    <dbReference type="NCBI Taxonomy" id="2293572"/>
    <lineage>
        <taxon>Bacteria</taxon>
        <taxon>Bacillati</taxon>
        <taxon>Actinomycetota</taxon>
        <taxon>Actinomycetes</taxon>
        <taxon>Streptosporangiales</taxon>
        <taxon>Thermomonosporaceae</taxon>
        <taxon>Actinomadura</taxon>
    </lineage>
</organism>
<proteinExistence type="predicted"/>